<dbReference type="GO" id="GO:0005783">
    <property type="term" value="C:endoplasmic reticulum"/>
    <property type="evidence" value="ECO:0007669"/>
    <property type="project" value="TreeGrafter"/>
</dbReference>
<evidence type="ECO:0000256" key="2">
    <source>
        <dbReference type="ARBA" id="ARBA00023002"/>
    </source>
</evidence>
<dbReference type="InterPro" id="IPR036291">
    <property type="entry name" value="NAD(P)-bd_dom_sf"/>
</dbReference>
<proteinExistence type="inferred from homology"/>
<dbReference type="Pfam" id="PF00106">
    <property type="entry name" value="adh_short"/>
    <property type="match status" value="1"/>
</dbReference>
<dbReference type="PROSITE" id="PS00061">
    <property type="entry name" value="ADH_SHORT"/>
    <property type="match status" value="1"/>
</dbReference>
<sequence length="284" mass="31084">MGNEEDDRKVVFVTGCAKGGIGFEYCKAFAEQNCMVYASDVPQRMSDLEGFESSENVEAIELDVLSDESVRSAVKKVVSEHGKIDVLVNNAGIGSSGPLAELPLEDVRKAWEINAVGQLRLVQNVVPFMAERGCGTIVNVGSVVGRVSTPWAGSYCSSKAYVHAMSDTLRVELKPFGIDVVLVIPGSVRSNFGSATTERLGSRDWKLYKEFKEAIADRAMASQGSKATDPAMFARHVVKKVLSPRPPRQIMFGRMTGLVAALSWSPLWVRDAFFRNRFGLNKKL</sequence>
<keyword evidence="2" id="KW-0560">Oxidoreductase</keyword>
<dbReference type="Proteomes" id="UP000594263">
    <property type="component" value="Unplaced"/>
</dbReference>
<reference evidence="4" key="1">
    <citation type="submission" date="2021-01" db="UniProtKB">
        <authorList>
            <consortium name="EnsemblPlants"/>
        </authorList>
    </citation>
    <scope>IDENTIFICATION</scope>
</reference>
<protein>
    <submittedName>
        <fullName evidence="4">Uncharacterized protein</fullName>
    </submittedName>
</protein>
<dbReference type="Gene3D" id="3.40.50.720">
    <property type="entry name" value="NAD(P)-binding Rossmann-like Domain"/>
    <property type="match status" value="1"/>
</dbReference>
<dbReference type="GO" id="GO:0016491">
    <property type="term" value="F:oxidoreductase activity"/>
    <property type="evidence" value="ECO:0007669"/>
    <property type="project" value="UniProtKB-KW"/>
</dbReference>
<dbReference type="PANTHER" id="PTHR44169">
    <property type="entry name" value="NADPH-DEPENDENT 1-ACYLDIHYDROXYACETONE PHOSPHATE REDUCTASE"/>
    <property type="match status" value="1"/>
</dbReference>
<evidence type="ECO:0000256" key="3">
    <source>
        <dbReference type="RuleBase" id="RU000363"/>
    </source>
</evidence>
<accession>A0A7N0VIC1</accession>
<dbReference type="InterPro" id="IPR002347">
    <property type="entry name" value="SDR_fam"/>
</dbReference>
<dbReference type="PRINTS" id="PR00081">
    <property type="entry name" value="GDHRDH"/>
</dbReference>
<evidence type="ECO:0000313" key="4">
    <source>
        <dbReference type="EnsemblPlants" id="Kaladp0809s0065.1.v1.1.CDS.1"/>
    </source>
</evidence>
<comment type="similarity">
    <text evidence="1 3">Belongs to the short-chain dehydrogenases/reductases (SDR) family.</text>
</comment>
<dbReference type="SUPFAM" id="SSF51735">
    <property type="entry name" value="NAD(P)-binding Rossmann-fold domains"/>
    <property type="match status" value="1"/>
</dbReference>
<evidence type="ECO:0000313" key="5">
    <source>
        <dbReference type="Proteomes" id="UP000594263"/>
    </source>
</evidence>
<dbReference type="AlphaFoldDB" id="A0A7N0VIC1"/>
<name>A0A7N0VIC1_KALFE</name>
<dbReference type="OMA" id="CRVFASD"/>
<dbReference type="EnsemblPlants" id="Kaladp0809s0065.1.v1.1">
    <property type="protein sequence ID" value="Kaladp0809s0065.1.v1.1.CDS.1"/>
    <property type="gene ID" value="Kaladp0809s0065.v1.1"/>
</dbReference>
<dbReference type="InterPro" id="IPR020904">
    <property type="entry name" value="Sc_DH/Rdtase_CS"/>
</dbReference>
<keyword evidence="5" id="KW-1185">Reference proteome</keyword>
<dbReference type="PRINTS" id="PR00080">
    <property type="entry name" value="SDRFAMILY"/>
</dbReference>
<dbReference type="PANTHER" id="PTHR44169:SF5">
    <property type="entry name" value="ENOYL-(ACYL CARRIER) REDUCTASE"/>
    <property type="match status" value="1"/>
</dbReference>
<organism evidence="4 5">
    <name type="scientific">Kalanchoe fedtschenkoi</name>
    <name type="common">Lavender scallops</name>
    <name type="synonym">South American air plant</name>
    <dbReference type="NCBI Taxonomy" id="63787"/>
    <lineage>
        <taxon>Eukaryota</taxon>
        <taxon>Viridiplantae</taxon>
        <taxon>Streptophyta</taxon>
        <taxon>Embryophyta</taxon>
        <taxon>Tracheophyta</taxon>
        <taxon>Spermatophyta</taxon>
        <taxon>Magnoliopsida</taxon>
        <taxon>eudicotyledons</taxon>
        <taxon>Gunneridae</taxon>
        <taxon>Pentapetalae</taxon>
        <taxon>Saxifragales</taxon>
        <taxon>Crassulaceae</taxon>
        <taxon>Kalanchoe</taxon>
    </lineage>
</organism>
<dbReference type="FunFam" id="3.40.50.720:FF:000261">
    <property type="entry name" value="NADPH-dependent 1-acyldihydroxyacetone phosphate reductase"/>
    <property type="match status" value="1"/>
</dbReference>
<dbReference type="CDD" id="cd05374">
    <property type="entry name" value="17beta-HSD-like_SDR_c"/>
    <property type="match status" value="1"/>
</dbReference>
<dbReference type="Gramene" id="Kaladp0809s0065.1.v1.1">
    <property type="protein sequence ID" value="Kaladp0809s0065.1.v1.1.CDS.1"/>
    <property type="gene ID" value="Kaladp0809s0065.v1.1"/>
</dbReference>
<evidence type="ECO:0000256" key="1">
    <source>
        <dbReference type="ARBA" id="ARBA00006484"/>
    </source>
</evidence>